<evidence type="ECO:0000313" key="1">
    <source>
        <dbReference type="Proteomes" id="UP000095283"/>
    </source>
</evidence>
<organism evidence="1 2">
    <name type="scientific">Heterorhabditis bacteriophora</name>
    <name type="common">Entomopathogenic nematode worm</name>
    <dbReference type="NCBI Taxonomy" id="37862"/>
    <lineage>
        <taxon>Eukaryota</taxon>
        <taxon>Metazoa</taxon>
        <taxon>Ecdysozoa</taxon>
        <taxon>Nematoda</taxon>
        <taxon>Chromadorea</taxon>
        <taxon>Rhabditida</taxon>
        <taxon>Rhabditina</taxon>
        <taxon>Rhabditomorpha</taxon>
        <taxon>Strongyloidea</taxon>
        <taxon>Heterorhabditidae</taxon>
        <taxon>Heterorhabditis</taxon>
    </lineage>
</organism>
<proteinExistence type="predicted"/>
<sequence length="46" mass="4933">MTVTIDSALSALVHFVTSNLGRHCKHYNICFIPGTANGVMSLSIVL</sequence>
<evidence type="ECO:0000313" key="2">
    <source>
        <dbReference type="WBParaSite" id="Hba_02530"/>
    </source>
</evidence>
<name>A0A1I7WCS1_HETBA</name>
<dbReference type="Proteomes" id="UP000095283">
    <property type="component" value="Unplaced"/>
</dbReference>
<accession>A0A1I7WCS1</accession>
<protein>
    <submittedName>
        <fullName evidence="2">Uncharacterized protein</fullName>
    </submittedName>
</protein>
<keyword evidence="1" id="KW-1185">Reference proteome</keyword>
<dbReference type="WBParaSite" id="Hba_02530">
    <property type="protein sequence ID" value="Hba_02530"/>
    <property type="gene ID" value="Hba_02530"/>
</dbReference>
<dbReference type="AlphaFoldDB" id="A0A1I7WCS1"/>
<reference evidence="2" key="1">
    <citation type="submission" date="2016-11" db="UniProtKB">
        <authorList>
            <consortium name="WormBaseParasite"/>
        </authorList>
    </citation>
    <scope>IDENTIFICATION</scope>
</reference>